<evidence type="ECO:0000256" key="7">
    <source>
        <dbReference type="ARBA" id="ARBA00023040"/>
    </source>
</evidence>
<organism evidence="16 17">
    <name type="scientific">Desmophyllum pertusum</name>
    <dbReference type="NCBI Taxonomy" id="174260"/>
    <lineage>
        <taxon>Eukaryota</taxon>
        <taxon>Metazoa</taxon>
        <taxon>Cnidaria</taxon>
        <taxon>Anthozoa</taxon>
        <taxon>Hexacorallia</taxon>
        <taxon>Scleractinia</taxon>
        <taxon>Caryophylliina</taxon>
        <taxon>Caryophylliidae</taxon>
        <taxon>Desmophyllum</taxon>
    </lineage>
</organism>
<dbReference type="PROSITE" id="PS50262">
    <property type="entry name" value="G_PROTEIN_RECEP_F1_2"/>
    <property type="match status" value="1"/>
</dbReference>
<feature type="transmembrane region" description="Helical" evidence="13">
    <location>
        <begin position="521"/>
        <end position="540"/>
    </location>
</feature>
<feature type="transmembrane region" description="Helical" evidence="13">
    <location>
        <begin position="289"/>
        <end position="308"/>
    </location>
</feature>
<sequence length="610" mass="69466">MVQYLPFLLLISLSSVDSSVNTNFHNYASCVSMCSCSRNEMGKILVKCSFAGGNLTEEVLHLPPDLYSLLLDGNKLHNVTSEGPLSDFSFLQYLSLQRNSIRDVDSKFFEGLNGLKYLNLSLNNIKSWSGNQSQSTQDLEYLDITGTIDWVPDENILALPKLKELRGVTWCKFCPNCTVVNPRNLVNESQRKQKAEKCLREFDDMKFLEFGKKDPKRFIRHRYLPECMCVKQSECEFRHVVMQYFKKRTSLPQILFYLEYVLSPFTILLNIVVISTIISSRSLRNVPSFILICHTGIIDLLIGIYSIWVAHVNISNINKILEEVMWAGKELQPSTGPIFISGQLISVSIALLLTLERYLAVVYCVKPSKRMTAKGAHVSLLFAWALAIAFAVMPIFGVGGLHYNIKRACTPLSYDEEFKSGSSLILLSSLVFIVVLYLANLPLYFHLFRFVKKSSNQAGVKRELSLARKIAILVLTNFIFFAIPIILILVFSIFSKLDNNPFDFEGDAFKSTIFKISIGQWLPVTCLNINSLLDPFLYAFKHTHFKREIRRRIHSFSSKVFPSWTPSMMLNSVGDSMTNDAPRTKKMSTIDKLDDDEELNIQEKDKQVSE</sequence>
<evidence type="ECO:0000256" key="8">
    <source>
        <dbReference type="ARBA" id="ARBA00023136"/>
    </source>
</evidence>
<feature type="transmembrane region" description="Helical" evidence="13">
    <location>
        <begin position="423"/>
        <end position="445"/>
    </location>
</feature>
<evidence type="ECO:0000313" key="17">
    <source>
        <dbReference type="Proteomes" id="UP001163046"/>
    </source>
</evidence>
<keyword evidence="17" id="KW-1185">Reference proteome</keyword>
<name>A0A9W9ZLU3_9CNID</name>
<feature type="transmembrane region" description="Helical" evidence="13">
    <location>
        <begin position="338"/>
        <end position="359"/>
    </location>
</feature>
<dbReference type="GO" id="GO:0008528">
    <property type="term" value="F:G protein-coupled peptide receptor activity"/>
    <property type="evidence" value="ECO:0007669"/>
    <property type="project" value="TreeGrafter"/>
</dbReference>
<evidence type="ECO:0000256" key="2">
    <source>
        <dbReference type="ARBA" id="ARBA00022475"/>
    </source>
</evidence>
<dbReference type="InterPro" id="IPR001611">
    <property type="entry name" value="Leu-rich_rpt"/>
</dbReference>
<keyword evidence="3" id="KW-0433">Leucine-rich repeat</keyword>
<dbReference type="PROSITE" id="PS51450">
    <property type="entry name" value="LRR"/>
    <property type="match status" value="1"/>
</dbReference>
<evidence type="ECO:0000256" key="5">
    <source>
        <dbReference type="ARBA" id="ARBA00022737"/>
    </source>
</evidence>
<evidence type="ECO:0000256" key="9">
    <source>
        <dbReference type="ARBA" id="ARBA00023170"/>
    </source>
</evidence>
<evidence type="ECO:0000256" key="3">
    <source>
        <dbReference type="ARBA" id="ARBA00022614"/>
    </source>
</evidence>
<evidence type="ECO:0000256" key="6">
    <source>
        <dbReference type="ARBA" id="ARBA00022989"/>
    </source>
</evidence>
<dbReference type="Gene3D" id="3.80.10.10">
    <property type="entry name" value="Ribonuclease Inhibitor"/>
    <property type="match status" value="1"/>
</dbReference>
<evidence type="ECO:0000256" key="1">
    <source>
        <dbReference type="ARBA" id="ARBA00004651"/>
    </source>
</evidence>
<dbReference type="GO" id="GO:0007189">
    <property type="term" value="P:adenylate cyclase-activating G protein-coupled receptor signaling pathway"/>
    <property type="evidence" value="ECO:0007669"/>
    <property type="project" value="TreeGrafter"/>
</dbReference>
<protein>
    <recommendedName>
        <fullName evidence="15">G-protein coupled receptors family 1 profile domain-containing protein</fullName>
    </recommendedName>
</protein>
<dbReference type="Pfam" id="PF13855">
    <property type="entry name" value="LRR_8"/>
    <property type="match status" value="1"/>
</dbReference>
<keyword evidence="5" id="KW-0677">Repeat</keyword>
<dbReference type="SUPFAM" id="SSF81321">
    <property type="entry name" value="Family A G protein-coupled receptor-like"/>
    <property type="match status" value="1"/>
</dbReference>
<feature type="region of interest" description="Disordered" evidence="12">
    <location>
        <begin position="575"/>
        <end position="610"/>
    </location>
</feature>
<dbReference type="OrthoDB" id="676979at2759"/>
<feature type="transmembrane region" description="Helical" evidence="13">
    <location>
        <begin position="380"/>
        <end position="403"/>
    </location>
</feature>
<keyword evidence="10 11" id="KW-0807">Transducer</keyword>
<evidence type="ECO:0000256" key="4">
    <source>
        <dbReference type="ARBA" id="ARBA00022692"/>
    </source>
</evidence>
<feature type="compositionally biased region" description="Basic and acidic residues" evidence="12">
    <location>
        <begin position="601"/>
        <end position="610"/>
    </location>
</feature>
<dbReference type="PRINTS" id="PR00237">
    <property type="entry name" value="GPCRRHODOPSN"/>
</dbReference>
<dbReference type="Proteomes" id="UP001163046">
    <property type="component" value="Unassembled WGS sequence"/>
</dbReference>
<dbReference type="Gene3D" id="1.20.1070.10">
    <property type="entry name" value="Rhodopsin 7-helix transmembrane proteins"/>
    <property type="match status" value="1"/>
</dbReference>
<keyword evidence="4 11" id="KW-0812">Transmembrane</keyword>
<comment type="caution">
    <text evidence="16">The sequence shown here is derived from an EMBL/GenBank/DDBJ whole genome shotgun (WGS) entry which is preliminary data.</text>
</comment>
<dbReference type="PROSITE" id="PS00237">
    <property type="entry name" value="G_PROTEIN_RECEP_F1_1"/>
    <property type="match status" value="1"/>
</dbReference>
<feature type="domain" description="G-protein coupled receptors family 1 profile" evidence="15">
    <location>
        <begin position="269"/>
        <end position="538"/>
    </location>
</feature>
<dbReference type="PANTHER" id="PTHR24372:SF77">
    <property type="entry name" value="G-PROTEIN COUPLED RECEPTORS FAMILY 1 PROFILE DOMAIN-CONTAINING PROTEIN"/>
    <property type="match status" value="1"/>
</dbReference>
<feature type="chain" id="PRO_5040729224" description="G-protein coupled receptors family 1 profile domain-containing protein" evidence="14">
    <location>
        <begin position="19"/>
        <end position="610"/>
    </location>
</feature>
<dbReference type="AlphaFoldDB" id="A0A9W9ZLU3"/>
<keyword evidence="2" id="KW-1003">Cell membrane</keyword>
<evidence type="ECO:0000256" key="12">
    <source>
        <dbReference type="SAM" id="MobiDB-lite"/>
    </source>
</evidence>
<feature type="transmembrane region" description="Helical" evidence="13">
    <location>
        <begin position="254"/>
        <end position="277"/>
    </location>
</feature>
<feature type="signal peptide" evidence="14">
    <location>
        <begin position="1"/>
        <end position="18"/>
    </location>
</feature>
<dbReference type="GO" id="GO:0005886">
    <property type="term" value="C:plasma membrane"/>
    <property type="evidence" value="ECO:0007669"/>
    <property type="project" value="UniProtKB-SubCell"/>
</dbReference>
<evidence type="ECO:0000256" key="11">
    <source>
        <dbReference type="RuleBase" id="RU000688"/>
    </source>
</evidence>
<keyword evidence="14" id="KW-0732">Signal</keyword>
<dbReference type="InterPro" id="IPR032675">
    <property type="entry name" value="LRR_dom_sf"/>
</dbReference>
<dbReference type="InterPro" id="IPR017452">
    <property type="entry name" value="GPCR_Rhodpsn_7TM"/>
</dbReference>
<proteinExistence type="inferred from homology"/>
<evidence type="ECO:0000256" key="10">
    <source>
        <dbReference type="ARBA" id="ARBA00023224"/>
    </source>
</evidence>
<dbReference type="PANTHER" id="PTHR24372">
    <property type="entry name" value="GLYCOPROTEIN HORMONE RECEPTOR"/>
    <property type="match status" value="1"/>
</dbReference>
<dbReference type="EMBL" id="MU825926">
    <property type="protein sequence ID" value="KAJ7382374.1"/>
    <property type="molecule type" value="Genomic_DNA"/>
</dbReference>
<reference evidence="16" key="1">
    <citation type="submission" date="2023-01" db="EMBL/GenBank/DDBJ databases">
        <title>Genome assembly of the deep-sea coral Lophelia pertusa.</title>
        <authorList>
            <person name="Herrera S."/>
            <person name="Cordes E."/>
        </authorList>
    </citation>
    <scope>NUCLEOTIDE SEQUENCE</scope>
    <source>
        <strain evidence="16">USNM1676648</strain>
        <tissue evidence="16">Polyp</tissue>
    </source>
</reference>
<evidence type="ECO:0000256" key="14">
    <source>
        <dbReference type="SAM" id="SignalP"/>
    </source>
</evidence>
<dbReference type="SUPFAM" id="SSF52058">
    <property type="entry name" value="L domain-like"/>
    <property type="match status" value="1"/>
</dbReference>
<feature type="transmembrane region" description="Helical" evidence="13">
    <location>
        <begin position="470"/>
        <end position="494"/>
    </location>
</feature>
<evidence type="ECO:0000313" key="16">
    <source>
        <dbReference type="EMBL" id="KAJ7382374.1"/>
    </source>
</evidence>
<evidence type="ECO:0000259" key="15">
    <source>
        <dbReference type="PROSITE" id="PS50262"/>
    </source>
</evidence>
<keyword evidence="6 13" id="KW-1133">Transmembrane helix</keyword>
<gene>
    <name evidence="16" type="ORF">OS493_035435</name>
</gene>
<accession>A0A9W9ZLU3</accession>
<dbReference type="GO" id="GO:0009755">
    <property type="term" value="P:hormone-mediated signaling pathway"/>
    <property type="evidence" value="ECO:0007669"/>
    <property type="project" value="TreeGrafter"/>
</dbReference>
<keyword evidence="9 11" id="KW-0675">Receptor</keyword>
<keyword evidence="7 11" id="KW-0297">G-protein coupled receptor</keyword>
<dbReference type="InterPro" id="IPR000276">
    <property type="entry name" value="GPCR_Rhodpsn"/>
</dbReference>
<keyword evidence="8 13" id="KW-0472">Membrane</keyword>
<evidence type="ECO:0000256" key="13">
    <source>
        <dbReference type="SAM" id="Phobius"/>
    </source>
</evidence>
<dbReference type="Pfam" id="PF00001">
    <property type="entry name" value="7tm_1"/>
    <property type="match status" value="1"/>
</dbReference>
<comment type="similarity">
    <text evidence="11">Belongs to the G-protein coupled receptor 1 family.</text>
</comment>
<comment type="subcellular location">
    <subcellularLocation>
        <location evidence="1">Cell membrane</location>
        <topology evidence="1">Multi-pass membrane protein</topology>
    </subcellularLocation>
</comment>